<dbReference type="PROSITE" id="PS50110">
    <property type="entry name" value="RESPONSE_REGULATORY"/>
    <property type="match status" value="1"/>
</dbReference>
<dbReference type="SUPFAM" id="SSF52172">
    <property type="entry name" value="CheY-like"/>
    <property type="match status" value="1"/>
</dbReference>
<keyword evidence="1" id="KW-0547">Nucleotide-binding</keyword>
<organism evidence="8 9">
    <name type="scientific">Flagellimonas zhangzhouensis</name>
    <dbReference type="NCBI Taxonomy" id="1073328"/>
    <lineage>
        <taxon>Bacteria</taxon>
        <taxon>Pseudomonadati</taxon>
        <taxon>Bacteroidota</taxon>
        <taxon>Flavobacteriia</taxon>
        <taxon>Flavobacteriales</taxon>
        <taxon>Flavobacteriaceae</taxon>
        <taxon>Flagellimonas</taxon>
    </lineage>
</organism>
<keyword evidence="9" id="KW-1185">Reference proteome</keyword>
<dbReference type="PRINTS" id="PR01590">
    <property type="entry name" value="HTHFIS"/>
</dbReference>
<dbReference type="PANTHER" id="PTHR32071">
    <property type="entry name" value="TRANSCRIPTIONAL REGULATORY PROTEIN"/>
    <property type="match status" value="1"/>
</dbReference>
<evidence type="ECO:0000256" key="2">
    <source>
        <dbReference type="ARBA" id="ARBA00022840"/>
    </source>
</evidence>
<dbReference type="InterPro" id="IPR025944">
    <property type="entry name" value="Sigma_54_int_dom_CS"/>
</dbReference>
<gene>
    <name evidence="8" type="ORF">SAMN04487892_1812</name>
</gene>
<keyword evidence="3" id="KW-0805">Transcription regulation</keyword>
<feature type="domain" description="Sigma-54 factor interaction" evidence="6">
    <location>
        <begin position="174"/>
        <end position="403"/>
    </location>
</feature>
<dbReference type="PROSITE" id="PS00688">
    <property type="entry name" value="SIGMA54_INTERACT_3"/>
    <property type="match status" value="1"/>
</dbReference>
<dbReference type="AlphaFoldDB" id="A0A1H2UXL2"/>
<feature type="domain" description="Response regulatory" evidence="7">
    <location>
        <begin position="25"/>
        <end position="144"/>
    </location>
</feature>
<evidence type="ECO:0000256" key="3">
    <source>
        <dbReference type="ARBA" id="ARBA00023015"/>
    </source>
</evidence>
<dbReference type="Gene3D" id="3.40.50.300">
    <property type="entry name" value="P-loop containing nucleotide triphosphate hydrolases"/>
    <property type="match status" value="1"/>
</dbReference>
<dbReference type="Pfam" id="PF25601">
    <property type="entry name" value="AAA_lid_14"/>
    <property type="match status" value="1"/>
</dbReference>
<evidence type="ECO:0000256" key="1">
    <source>
        <dbReference type="ARBA" id="ARBA00022741"/>
    </source>
</evidence>
<evidence type="ECO:0000256" key="5">
    <source>
        <dbReference type="PROSITE-ProRule" id="PRU00169"/>
    </source>
</evidence>
<feature type="modified residue" description="4-aspartylphosphate" evidence="5">
    <location>
        <position position="74"/>
    </location>
</feature>
<dbReference type="Gene3D" id="3.40.50.2300">
    <property type="match status" value="1"/>
</dbReference>
<dbReference type="CDD" id="cd00009">
    <property type="entry name" value="AAA"/>
    <property type="match status" value="1"/>
</dbReference>
<dbReference type="Gene3D" id="1.10.8.60">
    <property type="match status" value="1"/>
</dbReference>
<accession>A0A1H2UXL2</accession>
<keyword evidence="2" id="KW-0067">ATP-binding</keyword>
<dbReference type="SMART" id="SM00448">
    <property type="entry name" value="REC"/>
    <property type="match status" value="1"/>
</dbReference>
<dbReference type="Pfam" id="PF00072">
    <property type="entry name" value="Response_reg"/>
    <property type="match status" value="1"/>
</dbReference>
<evidence type="ECO:0000259" key="6">
    <source>
        <dbReference type="PROSITE" id="PS50045"/>
    </source>
</evidence>
<dbReference type="Pfam" id="PF02954">
    <property type="entry name" value="HTH_8"/>
    <property type="match status" value="1"/>
</dbReference>
<protein>
    <submittedName>
        <fullName evidence="8">DNA-binding transcriptional response regulator, NtrC family, contains REC, AAA-type ATPase, and a Fis-type DNA-binding domains</fullName>
    </submittedName>
</protein>
<dbReference type="EMBL" id="FNMY01000002">
    <property type="protein sequence ID" value="SDW60823.1"/>
    <property type="molecule type" value="Genomic_DNA"/>
</dbReference>
<sequence>MVFQYWNEGWWGFNTKPHNSMVNGKILLVDDNKSILSALEILLQFEYKEVVSISNPNQIPSFPQLDSFDLVLLDMNFSAGVNTGNEGLFWLREIRKRAPHTSVIMMTAYGAIDLAVKALKEGAADFILKPWNNERLMATVRSAFELRRSKQEIHDLKKKESNLKQVINEDKSLIVGNSKPLTSVLELVNKVAKTDVNVLITGENGTGKELIARELHRLSSRKNEVFIGVDMGSIAENLFESELFGHTKGSFTDAKEDRAGKFEAAHQGTLFLDEIGNLSLQMQAKLLSAIQNRSVVRVGSNKPIKVDIRLICATNCNLEQMVADGLFREDLLYRINTIHIEVPPLREREEDILVLAEFFLKKFAQKYDKQGLRINNLAQERLMEYPWPGNIRELQHTMERAVILSDGNVLKPADFLLHAKTMQSFESDPTTLDEMEQIMISKALDQHGGNYSAAAEQLGISRQTLYNKLKKKK</sequence>
<dbReference type="SUPFAM" id="SSF46689">
    <property type="entry name" value="Homeodomain-like"/>
    <property type="match status" value="1"/>
</dbReference>
<evidence type="ECO:0000256" key="4">
    <source>
        <dbReference type="ARBA" id="ARBA00023163"/>
    </source>
</evidence>
<evidence type="ECO:0000313" key="9">
    <source>
        <dbReference type="Proteomes" id="UP000199592"/>
    </source>
</evidence>
<dbReference type="InterPro" id="IPR027417">
    <property type="entry name" value="P-loop_NTPase"/>
</dbReference>
<dbReference type="InterPro" id="IPR001789">
    <property type="entry name" value="Sig_transdc_resp-reg_receiver"/>
</dbReference>
<dbReference type="SMART" id="SM00382">
    <property type="entry name" value="AAA"/>
    <property type="match status" value="1"/>
</dbReference>
<proteinExistence type="predicted"/>
<dbReference type="GO" id="GO:0043565">
    <property type="term" value="F:sequence-specific DNA binding"/>
    <property type="evidence" value="ECO:0007669"/>
    <property type="project" value="InterPro"/>
</dbReference>
<dbReference type="GO" id="GO:0005524">
    <property type="term" value="F:ATP binding"/>
    <property type="evidence" value="ECO:0007669"/>
    <property type="project" value="UniProtKB-KW"/>
</dbReference>
<dbReference type="InterPro" id="IPR002078">
    <property type="entry name" value="Sigma_54_int"/>
</dbReference>
<dbReference type="InterPro" id="IPR011006">
    <property type="entry name" value="CheY-like_superfamily"/>
</dbReference>
<dbReference type="InterPro" id="IPR009057">
    <property type="entry name" value="Homeodomain-like_sf"/>
</dbReference>
<keyword evidence="5" id="KW-0597">Phosphoprotein</keyword>
<name>A0A1H2UXL2_9FLAO</name>
<dbReference type="PROSITE" id="PS50045">
    <property type="entry name" value="SIGMA54_INTERACT_4"/>
    <property type="match status" value="1"/>
</dbReference>
<dbReference type="GO" id="GO:0000160">
    <property type="term" value="P:phosphorelay signal transduction system"/>
    <property type="evidence" value="ECO:0007669"/>
    <property type="project" value="InterPro"/>
</dbReference>
<dbReference type="Proteomes" id="UP000199592">
    <property type="component" value="Unassembled WGS sequence"/>
</dbReference>
<evidence type="ECO:0000259" key="7">
    <source>
        <dbReference type="PROSITE" id="PS50110"/>
    </source>
</evidence>
<keyword evidence="4" id="KW-0804">Transcription</keyword>
<dbReference type="FunFam" id="3.40.50.300:FF:000006">
    <property type="entry name" value="DNA-binding transcriptional regulator NtrC"/>
    <property type="match status" value="1"/>
</dbReference>
<dbReference type="InterPro" id="IPR058031">
    <property type="entry name" value="AAA_lid_NorR"/>
</dbReference>
<dbReference type="InterPro" id="IPR002197">
    <property type="entry name" value="HTH_Fis"/>
</dbReference>
<reference evidence="9" key="1">
    <citation type="submission" date="2016-10" db="EMBL/GenBank/DDBJ databases">
        <authorList>
            <person name="Varghese N."/>
            <person name="Submissions S."/>
        </authorList>
    </citation>
    <scope>NUCLEOTIDE SEQUENCE [LARGE SCALE GENOMIC DNA]</scope>
    <source>
        <strain evidence="9">DSM 25030</strain>
    </source>
</reference>
<dbReference type="Gene3D" id="1.10.10.60">
    <property type="entry name" value="Homeodomain-like"/>
    <property type="match status" value="1"/>
</dbReference>
<dbReference type="STRING" id="1073328.SAMN05216294_0480"/>
<dbReference type="SUPFAM" id="SSF52540">
    <property type="entry name" value="P-loop containing nucleoside triphosphate hydrolases"/>
    <property type="match status" value="1"/>
</dbReference>
<keyword evidence="8" id="KW-0238">DNA-binding</keyword>
<evidence type="ECO:0000313" key="8">
    <source>
        <dbReference type="EMBL" id="SDW60823.1"/>
    </source>
</evidence>
<dbReference type="PANTHER" id="PTHR32071:SF113">
    <property type="entry name" value="ALGINATE BIOSYNTHESIS TRANSCRIPTIONAL REGULATORY PROTEIN ALGB"/>
    <property type="match status" value="1"/>
</dbReference>
<dbReference type="InterPro" id="IPR003593">
    <property type="entry name" value="AAA+_ATPase"/>
</dbReference>
<dbReference type="Pfam" id="PF00158">
    <property type="entry name" value="Sigma54_activat"/>
    <property type="match status" value="1"/>
</dbReference>
<dbReference type="GO" id="GO:0006355">
    <property type="term" value="P:regulation of DNA-templated transcription"/>
    <property type="evidence" value="ECO:0007669"/>
    <property type="project" value="InterPro"/>
</dbReference>